<feature type="compositionally biased region" description="Low complexity" evidence="9">
    <location>
        <begin position="1675"/>
        <end position="1687"/>
    </location>
</feature>
<feature type="region of interest" description="Disordered" evidence="9">
    <location>
        <begin position="444"/>
        <end position="502"/>
    </location>
</feature>
<evidence type="ECO:0000313" key="12">
    <source>
        <dbReference type="Proteomes" id="UP000515152"/>
    </source>
</evidence>
<dbReference type="CDD" id="cd06689">
    <property type="entry name" value="PDZ1_MUPP1-like"/>
    <property type="match status" value="1"/>
</dbReference>
<dbReference type="CDD" id="cd06667">
    <property type="entry name" value="PDZ2_MUPP1-like"/>
    <property type="match status" value="1"/>
</dbReference>
<dbReference type="CDD" id="cd06675">
    <property type="entry name" value="PDZ12_MUPP1-like"/>
    <property type="match status" value="1"/>
</dbReference>
<dbReference type="PANTHER" id="PTHR19964">
    <property type="entry name" value="MULTIPLE PDZ DOMAIN PROTEIN"/>
    <property type="match status" value="1"/>
</dbReference>
<feature type="domain" description="PDZ" evidence="10">
    <location>
        <begin position="238"/>
        <end position="318"/>
    </location>
</feature>
<dbReference type="GO" id="GO:0016324">
    <property type="term" value="C:apical plasma membrane"/>
    <property type="evidence" value="ECO:0007669"/>
    <property type="project" value="UniProtKB-SubCell"/>
</dbReference>
<evidence type="ECO:0000313" key="13">
    <source>
        <dbReference type="RefSeq" id="XP_042566401.1"/>
    </source>
</evidence>
<feature type="region of interest" description="Disordered" evidence="9">
    <location>
        <begin position="1324"/>
        <end position="1375"/>
    </location>
</feature>
<feature type="compositionally biased region" description="Polar residues" evidence="9">
    <location>
        <begin position="1166"/>
        <end position="1175"/>
    </location>
</feature>
<feature type="domain" description="PDZ" evidence="10">
    <location>
        <begin position="2074"/>
        <end position="2157"/>
    </location>
</feature>
<dbReference type="FunFam" id="2.30.42.10:FF:000072">
    <property type="entry name" value="multiple PDZ domain protein isoform X1"/>
    <property type="match status" value="1"/>
</dbReference>
<dbReference type="FunFam" id="2.30.42.10:FF:000093">
    <property type="entry name" value="multiple PDZ domain protein isoform X1"/>
    <property type="match status" value="1"/>
</dbReference>
<keyword evidence="4" id="KW-1003">Cell membrane</keyword>
<keyword evidence="7" id="KW-0965">Cell junction</keyword>
<accession>A0A8M1KQR0</accession>
<feature type="compositionally biased region" description="Basic and acidic residues" evidence="9">
    <location>
        <begin position="1328"/>
        <end position="1348"/>
    </location>
</feature>
<feature type="region of interest" description="Disordered" evidence="9">
    <location>
        <begin position="1642"/>
        <end position="1691"/>
    </location>
</feature>
<feature type="domain" description="PDZ" evidence="10">
    <location>
        <begin position="1804"/>
        <end position="1886"/>
    </location>
</feature>
<dbReference type="PANTHER" id="PTHR19964:SF10">
    <property type="entry name" value="MULTIPLE PDZ DOMAIN PROTEIN"/>
    <property type="match status" value="1"/>
</dbReference>
<dbReference type="OrthoDB" id="6022711at2759"/>
<evidence type="ECO:0000256" key="8">
    <source>
        <dbReference type="ARBA" id="ARBA00023136"/>
    </source>
</evidence>
<dbReference type="CDD" id="cd06673">
    <property type="entry name" value="PDZ10_MUPP1-PDZ8_PATJ-like"/>
    <property type="match status" value="1"/>
</dbReference>
<organism evidence="12 13">
    <name type="scientific">Clupea harengus</name>
    <name type="common">Atlantic herring</name>
    <dbReference type="NCBI Taxonomy" id="7950"/>
    <lineage>
        <taxon>Eukaryota</taxon>
        <taxon>Metazoa</taxon>
        <taxon>Chordata</taxon>
        <taxon>Craniata</taxon>
        <taxon>Vertebrata</taxon>
        <taxon>Euteleostomi</taxon>
        <taxon>Actinopterygii</taxon>
        <taxon>Neopterygii</taxon>
        <taxon>Teleostei</taxon>
        <taxon>Clupei</taxon>
        <taxon>Clupeiformes</taxon>
        <taxon>Clupeoidei</taxon>
        <taxon>Clupeidae</taxon>
        <taxon>Clupea</taxon>
    </lineage>
</organism>
<evidence type="ECO:0000256" key="5">
    <source>
        <dbReference type="ARBA" id="ARBA00022553"/>
    </source>
</evidence>
<feature type="region of interest" description="Disordered" evidence="9">
    <location>
        <begin position="1893"/>
        <end position="1934"/>
    </location>
</feature>
<dbReference type="CDD" id="cd06668">
    <property type="entry name" value="PDZ4_MUPP1-like"/>
    <property type="match status" value="1"/>
</dbReference>
<evidence type="ECO:0000259" key="10">
    <source>
        <dbReference type="PROSITE" id="PS50106"/>
    </source>
</evidence>
<evidence type="ECO:0000256" key="6">
    <source>
        <dbReference type="ARBA" id="ARBA00022737"/>
    </source>
</evidence>
<feature type="domain" description="PDZ" evidence="10">
    <location>
        <begin position="351"/>
        <end position="437"/>
    </location>
</feature>
<evidence type="ECO:0000256" key="2">
    <source>
        <dbReference type="ARBA" id="ARBA00004435"/>
    </source>
</evidence>
<dbReference type="SMART" id="SM00228">
    <property type="entry name" value="PDZ"/>
    <property type="match status" value="13"/>
</dbReference>
<feature type="compositionally biased region" description="Basic and acidic residues" evidence="9">
    <location>
        <begin position="1924"/>
        <end position="1934"/>
    </location>
</feature>
<dbReference type="CDD" id="cd06674">
    <property type="entry name" value="PDZ11_MUPP1-PDZ9_PATJ-like"/>
    <property type="match status" value="1"/>
</dbReference>
<feature type="domain" description="PDZ" evidence="10">
    <location>
        <begin position="1023"/>
        <end position="1091"/>
    </location>
</feature>
<dbReference type="GeneID" id="105903070"/>
<evidence type="ECO:0000259" key="11">
    <source>
        <dbReference type="PROSITE" id="PS51022"/>
    </source>
</evidence>
<feature type="compositionally biased region" description="Pro residues" evidence="9">
    <location>
        <begin position="450"/>
        <end position="473"/>
    </location>
</feature>
<feature type="domain" description="PDZ" evidence="10">
    <location>
        <begin position="118"/>
        <end position="205"/>
    </location>
</feature>
<dbReference type="FunFam" id="2.30.42.10:FF:000058">
    <property type="entry name" value="multiple PDZ domain protein isoform X1"/>
    <property type="match status" value="1"/>
</dbReference>
<dbReference type="Pfam" id="PF09045">
    <property type="entry name" value="L27_2"/>
    <property type="match status" value="1"/>
</dbReference>
<evidence type="ECO:0000256" key="1">
    <source>
        <dbReference type="ARBA" id="ARBA00004221"/>
    </source>
</evidence>
<dbReference type="GO" id="GO:0005923">
    <property type="term" value="C:bicellular tight junction"/>
    <property type="evidence" value="ECO:0007669"/>
    <property type="project" value="UniProtKB-SubCell"/>
</dbReference>
<keyword evidence="12" id="KW-1185">Reference proteome</keyword>
<dbReference type="InterPro" id="IPR004172">
    <property type="entry name" value="L27_dom"/>
</dbReference>
<dbReference type="CDD" id="cd06672">
    <property type="entry name" value="PDZ8_MUPP1-PDZ7_PATJ-PDZ2_INAD-like"/>
    <property type="match status" value="1"/>
</dbReference>
<dbReference type="Proteomes" id="UP000515152">
    <property type="component" value="Chromosome 18"/>
</dbReference>
<dbReference type="InterPro" id="IPR051342">
    <property type="entry name" value="PDZ_scaffold"/>
</dbReference>
<dbReference type="CDD" id="cd06670">
    <property type="entry name" value="PDZ6_MUPP1-like"/>
    <property type="match status" value="1"/>
</dbReference>
<dbReference type="PROSITE" id="PS50106">
    <property type="entry name" value="PDZ"/>
    <property type="match status" value="13"/>
</dbReference>
<feature type="domain" description="PDZ" evidence="10">
    <location>
        <begin position="1560"/>
        <end position="1642"/>
    </location>
</feature>
<keyword evidence="8" id="KW-0472">Membrane</keyword>
<dbReference type="FunFam" id="2.30.42.10:FF:000110">
    <property type="entry name" value="multiple PDZ domain protein isoform X2"/>
    <property type="match status" value="1"/>
</dbReference>
<dbReference type="InterPro" id="IPR032078">
    <property type="entry name" value="MPDZ_u10"/>
</dbReference>
<keyword evidence="5" id="KW-0597">Phosphoprotein</keyword>
<keyword evidence="6" id="KW-0677">Repeat</keyword>
<feature type="domain" description="L27" evidence="11">
    <location>
        <begin position="3"/>
        <end position="63"/>
    </location>
</feature>
<dbReference type="CDD" id="cd06671">
    <property type="entry name" value="PDZ7_MUPP1-PD6_PATJ-like"/>
    <property type="match status" value="1"/>
</dbReference>
<reference evidence="13" key="1">
    <citation type="submission" date="2025-08" db="UniProtKB">
        <authorList>
            <consortium name="RefSeq"/>
        </authorList>
    </citation>
    <scope>IDENTIFICATION</scope>
</reference>
<dbReference type="InterPro" id="IPR015132">
    <property type="entry name" value="L27_2"/>
</dbReference>
<evidence type="ECO:0000256" key="3">
    <source>
        <dbReference type="ARBA" id="ARBA00022427"/>
    </source>
</evidence>
<evidence type="ECO:0000256" key="4">
    <source>
        <dbReference type="ARBA" id="ARBA00022475"/>
    </source>
</evidence>
<protein>
    <submittedName>
        <fullName evidence="13">Multiple PDZ domain protein isoform X1</fullName>
    </submittedName>
</protein>
<dbReference type="Pfam" id="PF00595">
    <property type="entry name" value="PDZ"/>
    <property type="match status" value="13"/>
</dbReference>
<dbReference type="FunFam" id="2.30.42.10:FF:000051">
    <property type="entry name" value="Multiple PDZ domain protein isoform X1"/>
    <property type="match status" value="1"/>
</dbReference>
<name>A0A8M1KQR0_CLUHA</name>
<dbReference type="RefSeq" id="XP_042566401.1">
    <property type="nucleotide sequence ID" value="XM_042710467.1"/>
</dbReference>
<dbReference type="KEGG" id="char:105903070"/>
<dbReference type="FunFam" id="2.30.42.10:FF:000070">
    <property type="entry name" value="Multiple PDZ domain protein"/>
    <property type="match status" value="1"/>
</dbReference>
<keyword evidence="3" id="KW-0796">Tight junction</keyword>
<dbReference type="CDD" id="cd06669">
    <property type="entry name" value="PDZ5_MUPP1-like"/>
    <property type="match status" value="1"/>
</dbReference>
<proteinExistence type="predicted"/>
<feature type="compositionally biased region" description="Polar residues" evidence="9">
    <location>
        <begin position="1897"/>
        <end position="1906"/>
    </location>
</feature>
<evidence type="ECO:0000256" key="9">
    <source>
        <dbReference type="SAM" id="MobiDB-lite"/>
    </source>
</evidence>
<feature type="domain" description="PDZ" evidence="10">
    <location>
        <begin position="1708"/>
        <end position="1791"/>
    </location>
</feature>
<dbReference type="PROSITE" id="PS51022">
    <property type="entry name" value="L27"/>
    <property type="match status" value="1"/>
</dbReference>
<feature type="compositionally biased region" description="Basic and acidic residues" evidence="9">
    <location>
        <begin position="474"/>
        <end position="487"/>
    </location>
</feature>
<dbReference type="InterPro" id="IPR001478">
    <property type="entry name" value="PDZ"/>
</dbReference>
<dbReference type="FunFam" id="2.30.42.10:FF:000038">
    <property type="entry name" value="Multiple PDZ domain protein isoform X1"/>
    <property type="match status" value="1"/>
</dbReference>
<feature type="domain" description="PDZ" evidence="10">
    <location>
        <begin position="1178"/>
        <end position="1270"/>
    </location>
</feature>
<feature type="domain" description="PDZ" evidence="10">
    <location>
        <begin position="553"/>
        <end position="634"/>
    </location>
</feature>
<feature type="compositionally biased region" description="Basic and acidic residues" evidence="9">
    <location>
        <begin position="1144"/>
        <end position="1155"/>
    </location>
</feature>
<feature type="domain" description="PDZ" evidence="10">
    <location>
        <begin position="699"/>
        <end position="774"/>
    </location>
</feature>
<feature type="domain" description="PDZ" evidence="10">
    <location>
        <begin position="1432"/>
        <end position="1515"/>
    </location>
</feature>
<feature type="domain" description="PDZ" evidence="10">
    <location>
        <begin position="1940"/>
        <end position="2026"/>
    </location>
</feature>
<evidence type="ECO:0000256" key="7">
    <source>
        <dbReference type="ARBA" id="ARBA00022949"/>
    </source>
</evidence>
<dbReference type="Pfam" id="PF16667">
    <property type="entry name" value="MPDZ_u10"/>
    <property type="match status" value="1"/>
</dbReference>
<sequence>MIETMDTQRALQAVERLQAKLKERGEVPIEEKLGLLKSVLQSPLFHQILALQKSVQHIKDQQGIVLPALNSDFGETYGLAQQNGGHFGQDGSQVNGKPSHDEFEHIIRSMAQGRYVTSIDLLKPLSGGLGFSVVGLRSENRGELGIFVQEIQLGSIAHGDGTLKEADQILAINGRPLDQSVTHQQAIGLLQCAVDRVQMVVARGPIPQLSSPVVSRTPSAASTLSAHSSATHWTHVETIELVNDGTGLGFGIVGGKTTGVIVKTILPGGIADQDGRLHSGDHILKIGDTDLYGMGSEQVAQVLRQCGNRVKLVITRGNMDDASTTAPPPGLETVAEQQGYEEEEAAKDAFDVSLTKNAQGLGITIAGYVGDKNSEPSGIFVKSITKDSAVEQDGRIHVGDQIIAVDGVNIQGYTNQQAVEVLRHTGQTVHLKLVRRGFQPEEFPAAVTAPTPPPPPLVTVETKPPPPPPPPRDIPMETERETERERPVAPAEAKPAKANEEKSYSALGEFSSHAVTEAIDIEVKEGIKLTAEEEEVLMKKWQAALGPSNEVIVAQVEKFSESSGLGISLEASGGHHYIRSVLPEGPVGRCGKLYSGDELLEVNGIPLIGETHKEVVSILKELPVFVYMACCRPAPLLPTDRDVGQSRLEEVVAESTTQVCAESEDFLAPGESGKGAARDSVTEETLGSSLAMWETEVQDIELEKGEAGLGFSILDYQDPVDPAKTVIVIRSLVPDGVAELDGRLLPGDRLMFVNATDLENASLEDAVQALKGAGMGKVHIGVSKPLPTEDEDGGPSSQDLSLIFTSLVLKGKDEPEPTDGLLFRAEPALIDANDSELTDEKLFERHFPDEEVDAFQASMIALHGSTCSSDLDYSLTMQTSTPQRSGRLEAFTDYSFLAPSGTVDPCNTQPFSPEEVPQLFSPSRAESRVLGQGLPGTSLFAELQQTQMESLASAVGFSAESSAKVESDELAHMQLDLNLRDLGSGLVQNSYLTDSHEFGEDVRPLVEEVESLPVTIGSNFERTITVVKGNSSLGMTVSAVKDGFGMIVRSIIHGGSISRDGRLGVGDLILAINDEATADLSSAQARAMLRRHSLIGPDMGSSVAAEEDSCPFYVFTYVPAEYLDEYKASLLEKDGGFTINTSEAPRREMSELPEREEGEGEESELQSAAYSNWNQPRKVELHREPGKSLGISIVGGRGMGSRLSNGEVMRGIFIKHVLEDSPAGRNGTLKTGDRVVEVDGVDLRDASHEQAVEAIRKGGNPVVFLVQSIVHRPRKPLLPFLQVSAPSGPNAHCTNLPCSFLPLLQQNAHSTNLPCSFLPLLQQSSTTDHVEERSSPTARLDSDKEAESQSRLLLRLSPTNPFTPTPFKAQNREKSSPTALLLPLPVVPHVGETDTDTLTEIPDRLDSEEDEFGYSWKKMSQRYGSLPGVLHMIELEKGKMGLGLSLAGNRDRSRMSVFVVGIDPSGAAGRDGRLLVGDELLEINGQILYGRSHQNASSIIKGAPSKVKIVFIRNMEALSQMAVGPVKEFGDAPDPSTKDSGAAAITPPATDADMFKYVQHIVLPKDEGGVGLSFSKEEDTMGGVLILSIPESGPAAHEGSIRVGDRLLAIDDEVVAGYTVDKVSSLLGKAKGPVKLTIGSQEPAALSSSSTNESRVSDGVLNAPATVPQPTMGLPESEPIRSSSRSSTPATLVSDPITCPIIPGCETTIEISKGRTGLGLSIVGGCDTLLGAIIIHEVYEEGAASKDGRLWAGDQILEVNGIDLRMATHDEAINVLRQTPQRVRLSVYRDEGQYKEDELWDVFTVELQKKPGQGLGLSIVGRRNDTGVFVSDIVRGGLVESDGRLMQGDQILSVNGEDVRTATQEAVAALLKCCLGPISIEVGRFKAGPFHSERRLSQNSQLSESGNYKVGPHSRLGSLQGDYDNTRRSHESLDQQDVRTVELTKGPTDSLGISIAGGVGSPLGDVPIFIAMMNPTGLAAQTQRLRMGDRIVSICGTTTEGMSHSQAVSLLKNASGPIELQVVAGDTTVTSPTPEQAAAGLAVSGLTASSIFHDDLGFFCVLTCSLSRPPQYKSITLERGPDGLGFSIVGGFGSPHGDLPIYVKTVFGKGAAAEDGRLKRGDQIMAVNGQSLEGVTHEEAVAILKRTKGTVTLTVLS</sequence>
<dbReference type="CDD" id="cd06676">
    <property type="entry name" value="PDZ13_MUPP1-like"/>
    <property type="match status" value="1"/>
</dbReference>
<dbReference type="CDD" id="cd06791">
    <property type="entry name" value="PDZ3_MUPP1-like"/>
    <property type="match status" value="1"/>
</dbReference>
<gene>
    <name evidence="13" type="primary">LOC105903070</name>
</gene>
<feature type="region of interest" description="Disordered" evidence="9">
    <location>
        <begin position="1137"/>
        <end position="1177"/>
    </location>
</feature>
<comment type="subcellular location">
    <subcellularLocation>
        <location evidence="1">Apical cell membrane</location>
    </subcellularLocation>
    <subcellularLocation>
        <location evidence="2">Cell junction</location>
        <location evidence="2">Tight junction</location>
    </subcellularLocation>
</comment>